<name>A0A9P8VKD4_9PEZI</name>
<protein>
    <submittedName>
        <fullName evidence="1">Uncharacterized protein</fullName>
    </submittedName>
</protein>
<evidence type="ECO:0000313" key="1">
    <source>
        <dbReference type="EMBL" id="KAH6695545.1"/>
    </source>
</evidence>
<sequence length="110" mass="12124">MCPNMLASATLGSSQDRYIFARGAKGAMWYRRADADGWATEWEDLGGWFDSAPMVWPPTEQDEALHVFGLGPKGVIIHGTFSVGGEYEFGEGSWFDDGGELTPTPYRVEN</sequence>
<dbReference type="Proteomes" id="UP000770015">
    <property type="component" value="Unassembled WGS sequence"/>
</dbReference>
<proteinExistence type="predicted"/>
<evidence type="ECO:0000313" key="2">
    <source>
        <dbReference type="Proteomes" id="UP000770015"/>
    </source>
</evidence>
<reference evidence="1" key="1">
    <citation type="journal article" date="2021" name="Nat. Commun.">
        <title>Genetic determinants of endophytism in the Arabidopsis root mycobiome.</title>
        <authorList>
            <person name="Mesny F."/>
            <person name="Miyauchi S."/>
            <person name="Thiergart T."/>
            <person name="Pickel B."/>
            <person name="Atanasova L."/>
            <person name="Karlsson M."/>
            <person name="Huettel B."/>
            <person name="Barry K.W."/>
            <person name="Haridas S."/>
            <person name="Chen C."/>
            <person name="Bauer D."/>
            <person name="Andreopoulos W."/>
            <person name="Pangilinan J."/>
            <person name="LaButti K."/>
            <person name="Riley R."/>
            <person name="Lipzen A."/>
            <person name="Clum A."/>
            <person name="Drula E."/>
            <person name="Henrissat B."/>
            <person name="Kohler A."/>
            <person name="Grigoriev I.V."/>
            <person name="Martin F.M."/>
            <person name="Hacquard S."/>
        </authorList>
    </citation>
    <scope>NUCLEOTIDE SEQUENCE</scope>
    <source>
        <strain evidence="1">MPI-SDFR-AT-0117</strain>
    </source>
</reference>
<dbReference type="EMBL" id="JAGSXJ010000002">
    <property type="protein sequence ID" value="KAH6695545.1"/>
    <property type="molecule type" value="Genomic_DNA"/>
</dbReference>
<accession>A0A9P8VKD4</accession>
<dbReference type="OrthoDB" id="20872at2759"/>
<dbReference type="SUPFAM" id="SSF89372">
    <property type="entry name" value="Fucose-specific lectin"/>
    <property type="match status" value="1"/>
</dbReference>
<gene>
    <name evidence="1" type="ORF">F5X68DRAFT_198560</name>
</gene>
<organism evidence="1 2">
    <name type="scientific">Plectosphaerella plurivora</name>
    <dbReference type="NCBI Taxonomy" id="936078"/>
    <lineage>
        <taxon>Eukaryota</taxon>
        <taxon>Fungi</taxon>
        <taxon>Dikarya</taxon>
        <taxon>Ascomycota</taxon>
        <taxon>Pezizomycotina</taxon>
        <taxon>Sordariomycetes</taxon>
        <taxon>Hypocreomycetidae</taxon>
        <taxon>Glomerellales</taxon>
        <taxon>Plectosphaerellaceae</taxon>
        <taxon>Plectosphaerella</taxon>
    </lineage>
</organism>
<keyword evidence="2" id="KW-1185">Reference proteome</keyword>
<comment type="caution">
    <text evidence="1">The sequence shown here is derived from an EMBL/GenBank/DDBJ whole genome shotgun (WGS) entry which is preliminary data.</text>
</comment>
<dbReference type="AlphaFoldDB" id="A0A9P8VKD4"/>